<keyword evidence="4" id="KW-1185">Reference proteome</keyword>
<evidence type="ECO:0000313" key="4">
    <source>
        <dbReference type="Proteomes" id="UP001489004"/>
    </source>
</evidence>
<feature type="region of interest" description="Disordered" evidence="2">
    <location>
        <begin position="892"/>
        <end position="928"/>
    </location>
</feature>
<feature type="region of interest" description="Disordered" evidence="2">
    <location>
        <begin position="672"/>
        <end position="709"/>
    </location>
</feature>
<feature type="compositionally biased region" description="Low complexity" evidence="2">
    <location>
        <begin position="906"/>
        <end position="928"/>
    </location>
</feature>
<evidence type="ECO:0000256" key="2">
    <source>
        <dbReference type="SAM" id="MobiDB-lite"/>
    </source>
</evidence>
<dbReference type="Proteomes" id="UP001489004">
    <property type="component" value="Unassembled WGS sequence"/>
</dbReference>
<accession>A0AAW1PU09</accession>
<feature type="region of interest" description="Disordered" evidence="2">
    <location>
        <begin position="1010"/>
        <end position="1127"/>
    </location>
</feature>
<protein>
    <submittedName>
        <fullName evidence="3">Uncharacterized protein</fullName>
    </submittedName>
</protein>
<evidence type="ECO:0000256" key="1">
    <source>
        <dbReference type="SAM" id="Coils"/>
    </source>
</evidence>
<feature type="compositionally biased region" description="Polar residues" evidence="2">
    <location>
        <begin position="1076"/>
        <end position="1085"/>
    </location>
</feature>
<organism evidence="3 4">
    <name type="scientific">[Myrmecia] bisecta</name>
    <dbReference type="NCBI Taxonomy" id="41462"/>
    <lineage>
        <taxon>Eukaryota</taxon>
        <taxon>Viridiplantae</taxon>
        <taxon>Chlorophyta</taxon>
        <taxon>core chlorophytes</taxon>
        <taxon>Trebouxiophyceae</taxon>
        <taxon>Trebouxiales</taxon>
        <taxon>Trebouxiaceae</taxon>
        <taxon>Myrmecia</taxon>
    </lineage>
</organism>
<feature type="region of interest" description="Disordered" evidence="2">
    <location>
        <begin position="340"/>
        <end position="363"/>
    </location>
</feature>
<evidence type="ECO:0000313" key="3">
    <source>
        <dbReference type="EMBL" id="KAK9813114.1"/>
    </source>
</evidence>
<feature type="region of interest" description="Disordered" evidence="2">
    <location>
        <begin position="375"/>
        <end position="499"/>
    </location>
</feature>
<name>A0AAW1PU09_9CHLO</name>
<comment type="caution">
    <text evidence="3">The sequence shown here is derived from an EMBL/GenBank/DDBJ whole genome shotgun (WGS) entry which is preliminary data.</text>
</comment>
<proteinExistence type="predicted"/>
<feature type="compositionally biased region" description="Low complexity" evidence="2">
    <location>
        <begin position="1054"/>
        <end position="1067"/>
    </location>
</feature>
<keyword evidence="1" id="KW-0175">Coiled coil</keyword>
<gene>
    <name evidence="3" type="ORF">WJX72_009275</name>
</gene>
<feature type="compositionally biased region" description="Polar residues" evidence="2">
    <location>
        <begin position="488"/>
        <end position="499"/>
    </location>
</feature>
<feature type="compositionally biased region" description="Polar residues" evidence="2">
    <location>
        <begin position="383"/>
        <end position="392"/>
    </location>
</feature>
<feature type="region of interest" description="Disordered" evidence="2">
    <location>
        <begin position="770"/>
        <end position="797"/>
    </location>
</feature>
<sequence>MVRHTKKEVNHGTYPLTTEEQAALKLQQQAASRKGRLLQVRQQEKVFAAQRARAYKERLHRCQKQIGQSLQDQWEEERQTALQQLEEQHARAMDMFGEGQRAALDAMQQHYAQKQLAAAKLAAAAHTAEQRFQEAHARLQADREAAMHDEVARLQRLRDTAQAEYARAAELVAAFRAKLDSEQVAKAAADQAEAARLQRGLYSGVDFRYTRLHEMGVPKLVEKHEGAGADGEGLDVQEAAQRATDGMWQHAERKVLATIENQETAEERGQAASLRLAMAASKQRMEAQLAALERAKREYKKHQAAAADPAKAASLLARRNNNDQKQKALERDFEAQFLGQARQPAHDAPTQAGDGSPEVPLHWTDYMPAGARQVPESHAADAQNVQRDLASSSEEDMRSAVAEGQRSVQSAMATVSRTSGLAQQSNAITKPSTSAATDAQPPPPQSGKPAQRLAPQSGQPQVGRDEEAAHGPPAGGLPTGLPDAAGTVSRQQGGSPASSVSLSDIASLLQGIPALQGALAPDTSSLSSSILSDIIAQARPGGNDLPVGRLEQLAAQLQQAIAETTTLTSDALSEAQVYEALRPAGAPFTLGGSADSLEGSSLLLGGAAGLSTDSSTLSFGSEGVRGGGLDGLSLSLDSSTTSSISELVGRPQLNIETSGSGLHNLLVSQMPSISEDPEDQSEAREEAWPSRPLSMPPQHSSPEAAPDKRADQQLIHPQAAGPSLPRDLPQTPAALQSLGRSFIGAGSWVSEVSTDLSLSALAAQMRAQTRFSGSSSSTSVPQRGHPSGGGQEEFSVSSLPEEALARAQQAALLMIGQLAGTQMTSSTTLSDLSELAAQGRTLAAQQHQLGAALGPAGGCDTIYRLFAECNHPDAASAVHSCPASAGREQSSSAYESAGSGHRTGYASAASGQHSGAVSSGASSGQGSHEVSSAASLSFAANLPAAQSATSLTSEAPSQRPGNWSVTSIESGDAGLGWAGSEGLADVGSLSSLADALDLPSIAAASDASFSSSAPEDASQSAAPAPSSRAAAFQARSAARAAAVKERRRSRDAAASDTASAASQSPSARPSPPLSSQTTANVSGTRDSPPAPIGARADVAAGLQRQRLPTRPSSARGRGRGKSGGSWK</sequence>
<feature type="coiled-coil region" evidence="1">
    <location>
        <begin position="278"/>
        <end position="305"/>
    </location>
</feature>
<reference evidence="3 4" key="1">
    <citation type="journal article" date="2024" name="Nat. Commun.">
        <title>Phylogenomics reveals the evolutionary origins of lichenization in chlorophyte algae.</title>
        <authorList>
            <person name="Puginier C."/>
            <person name="Libourel C."/>
            <person name="Otte J."/>
            <person name="Skaloud P."/>
            <person name="Haon M."/>
            <person name="Grisel S."/>
            <person name="Petersen M."/>
            <person name="Berrin J.G."/>
            <person name="Delaux P.M."/>
            <person name="Dal Grande F."/>
            <person name="Keller J."/>
        </authorList>
    </citation>
    <scope>NUCLEOTIDE SEQUENCE [LARGE SCALE GENOMIC DNA]</scope>
    <source>
        <strain evidence="3 4">SAG 2043</strain>
    </source>
</reference>
<feature type="compositionally biased region" description="Low complexity" evidence="2">
    <location>
        <begin position="1010"/>
        <end position="1041"/>
    </location>
</feature>
<dbReference type="AlphaFoldDB" id="A0AAW1PU09"/>
<feature type="compositionally biased region" description="Polar residues" evidence="2">
    <location>
        <begin position="406"/>
        <end position="437"/>
    </location>
</feature>
<dbReference type="EMBL" id="JALJOR010000008">
    <property type="protein sequence ID" value="KAK9813114.1"/>
    <property type="molecule type" value="Genomic_DNA"/>
</dbReference>
<feature type="compositionally biased region" description="Basic and acidic residues" evidence="2">
    <location>
        <begin position="1042"/>
        <end position="1053"/>
    </location>
</feature>